<evidence type="ECO:0000313" key="3">
    <source>
        <dbReference type="Proteomes" id="UP001157418"/>
    </source>
</evidence>
<feature type="compositionally biased region" description="Polar residues" evidence="1">
    <location>
        <begin position="1"/>
        <end position="11"/>
    </location>
</feature>
<feature type="region of interest" description="Disordered" evidence="1">
    <location>
        <begin position="1"/>
        <end position="24"/>
    </location>
</feature>
<name>A0AAU9LIX6_9ASTR</name>
<protein>
    <submittedName>
        <fullName evidence="2">Uncharacterized protein</fullName>
    </submittedName>
</protein>
<sequence length="88" mass="9873">MRVTSSSNKNRQPPPSLIVDRTRSTPTVDRLTGVLVVVANQCFSELYGWKEVGDKGGEWWNWVIVFAVKIMGQRGPGKETGGVRLWLE</sequence>
<gene>
    <name evidence="2" type="ORF">LVIROSA_LOCUS2189</name>
</gene>
<dbReference type="Proteomes" id="UP001157418">
    <property type="component" value="Unassembled WGS sequence"/>
</dbReference>
<evidence type="ECO:0000313" key="2">
    <source>
        <dbReference type="EMBL" id="CAH1414267.1"/>
    </source>
</evidence>
<proteinExistence type="predicted"/>
<organism evidence="2 3">
    <name type="scientific">Lactuca virosa</name>
    <dbReference type="NCBI Taxonomy" id="75947"/>
    <lineage>
        <taxon>Eukaryota</taxon>
        <taxon>Viridiplantae</taxon>
        <taxon>Streptophyta</taxon>
        <taxon>Embryophyta</taxon>
        <taxon>Tracheophyta</taxon>
        <taxon>Spermatophyta</taxon>
        <taxon>Magnoliopsida</taxon>
        <taxon>eudicotyledons</taxon>
        <taxon>Gunneridae</taxon>
        <taxon>Pentapetalae</taxon>
        <taxon>asterids</taxon>
        <taxon>campanulids</taxon>
        <taxon>Asterales</taxon>
        <taxon>Asteraceae</taxon>
        <taxon>Cichorioideae</taxon>
        <taxon>Cichorieae</taxon>
        <taxon>Lactucinae</taxon>
        <taxon>Lactuca</taxon>
    </lineage>
</organism>
<dbReference type="AlphaFoldDB" id="A0AAU9LIX6"/>
<accession>A0AAU9LIX6</accession>
<dbReference type="EMBL" id="CAKMRJ010000001">
    <property type="protein sequence ID" value="CAH1414267.1"/>
    <property type="molecule type" value="Genomic_DNA"/>
</dbReference>
<reference evidence="2 3" key="1">
    <citation type="submission" date="2022-01" db="EMBL/GenBank/DDBJ databases">
        <authorList>
            <person name="Xiong W."/>
            <person name="Schranz E."/>
        </authorList>
    </citation>
    <scope>NUCLEOTIDE SEQUENCE [LARGE SCALE GENOMIC DNA]</scope>
</reference>
<keyword evidence="3" id="KW-1185">Reference proteome</keyword>
<evidence type="ECO:0000256" key="1">
    <source>
        <dbReference type="SAM" id="MobiDB-lite"/>
    </source>
</evidence>
<comment type="caution">
    <text evidence="2">The sequence shown here is derived from an EMBL/GenBank/DDBJ whole genome shotgun (WGS) entry which is preliminary data.</text>
</comment>